<gene>
    <name evidence="1" type="ORF">BpHYR1_012328</name>
</gene>
<dbReference type="AlphaFoldDB" id="A0A3M7RQ13"/>
<sequence length="117" mass="13829">MANKEKKKRQNMKLKKQGINEEQMKFLPFLQTFFNDLDFILGLLNNSVFFSFSNTSKIWIQILNLILKGQNMFCKLKQLIHPLYHLYTDSAKLCKIQNTNQYIGGTKNLEKLLQIQK</sequence>
<dbReference type="EMBL" id="REGN01002893">
    <property type="protein sequence ID" value="RNA25631.1"/>
    <property type="molecule type" value="Genomic_DNA"/>
</dbReference>
<reference evidence="1 2" key="1">
    <citation type="journal article" date="2018" name="Sci. Rep.">
        <title>Genomic signatures of local adaptation to the degree of environmental predictability in rotifers.</title>
        <authorList>
            <person name="Franch-Gras L."/>
            <person name="Hahn C."/>
            <person name="Garcia-Roger E.M."/>
            <person name="Carmona M.J."/>
            <person name="Serra M."/>
            <person name="Gomez A."/>
        </authorList>
    </citation>
    <scope>NUCLEOTIDE SEQUENCE [LARGE SCALE GENOMIC DNA]</scope>
    <source>
        <strain evidence="1">HYR1</strain>
    </source>
</reference>
<protein>
    <submittedName>
        <fullName evidence="1">Uncharacterized protein</fullName>
    </submittedName>
</protein>
<keyword evidence="2" id="KW-1185">Reference proteome</keyword>
<evidence type="ECO:0000313" key="1">
    <source>
        <dbReference type="EMBL" id="RNA25631.1"/>
    </source>
</evidence>
<name>A0A3M7RQ13_BRAPC</name>
<comment type="caution">
    <text evidence="1">The sequence shown here is derived from an EMBL/GenBank/DDBJ whole genome shotgun (WGS) entry which is preliminary data.</text>
</comment>
<accession>A0A3M7RQ13</accession>
<dbReference type="Proteomes" id="UP000276133">
    <property type="component" value="Unassembled WGS sequence"/>
</dbReference>
<proteinExistence type="predicted"/>
<evidence type="ECO:0000313" key="2">
    <source>
        <dbReference type="Proteomes" id="UP000276133"/>
    </source>
</evidence>
<organism evidence="1 2">
    <name type="scientific">Brachionus plicatilis</name>
    <name type="common">Marine rotifer</name>
    <name type="synonym">Brachionus muelleri</name>
    <dbReference type="NCBI Taxonomy" id="10195"/>
    <lineage>
        <taxon>Eukaryota</taxon>
        <taxon>Metazoa</taxon>
        <taxon>Spiralia</taxon>
        <taxon>Gnathifera</taxon>
        <taxon>Rotifera</taxon>
        <taxon>Eurotatoria</taxon>
        <taxon>Monogononta</taxon>
        <taxon>Pseudotrocha</taxon>
        <taxon>Ploima</taxon>
        <taxon>Brachionidae</taxon>
        <taxon>Brachionus</taxon>
    </lineage>
</organism>